<name>A0A940DS68_9BACT</name>
<evidence type="ECO:0000256" key="2">
    <source>
        <dbReference type="ARBA" id="ARBA00022801"/>
    </source>
</evidence>
<accession>A0A940DS68</accession>
<dbReference type="AlphaFoldDB" id="A0A940DS68"/>
<protein>
    <submittedName>
        <fullName evidence="4">Glycoside hydrolase family 2</fullName>
    </submittedName>
</protein>
<reference evidence="4" key="1">
    <citation type="submission" date="2020-10" db="EMBL/GenBank/DDBJ databases">
        <authorList>
            <person name="Gilroy R."/>
        </authorList>
    </citation>
    <scope>NUCLEOTIDE SEQUENCE</scope>
    <source>
        <strain evidence="4">G3-8215</strain>
    </source>
</reference>
<organism evidence="4 5">
    <name type="scientific">Candidatus Cryptobacteroides avicola</name>
    <dbReference type="NCBI Taxonomy" id="2840757"/>
    <lineage>
        <taxon>Bacteria</taxon>
        <taxon>Pseudomonadati</taxon>
        <taxon>Bacteroidota</taxon>
        <taxon>Bacteroidia</taxon>
        <taxon>Bacteroidales</taxon>
        <taxon>Candidatus Cryptobacteroides</taxon>
    </lineage>
</organism>
<dbReference type="Gene3D" id="2.60.120.260">
    <property type="entry name" value="Galactose-binding domain-like"/>
    <property type="match status" value="1"/>
</dbReference>
<dbReference type="Pfam" id="PF17132">
    <property type="entry name" value="Glyco_hydro_106"/>
    <property type="match status" value="1"/>
</dbReference>
<evidence type="ECO:0000256" key="1">
    <source>
        <dbReference type="ARBA" id="ARBA00022729"/>
    </source>
</evidence>
<gene>
    <name evidence="4" type="ORF">IAB75_05465</name>
</gene>
<feature type="chain" id="PRO_5037325974" evidence="3">
    <location>
        <begin position="28"/>
        <end position="1062"/>
    </location>
</feature>
<dbReference type="Proteomes" id="UP000725002">
    <property type="component" value="Unassembled WGS sequence"/>
</dbReference>
<feature type="signal peptide" evidence="3">
    <location>
        <begin position="1"/>
        <end position="27"/>
    </location>
</feature>
<dbReference type="EMBL" id="JADILV010000036">
    <property type="protein sequence ID" value="MBO8483544.1"/>
    <property type="molecule type" value="Genomic_DNA"/>
</dbReference>
<comment type="caution">
    <text evidence="4">The sequence shown here is derived from an EMBL/GenBank/DDBJ whole genome shotgun (WGS) entry which is preliminary data.</text>
</comment>
<evidence type="ECO:0000313" key="4">
    <source>
        <dbReference type="EMBL" id="MBO8483544.1"/>
    </source>
</evidence>
<dbReference type="PANTHER" id="PTHR43817:SF1">
    <property type="entry name" value="HYDROLASE, FAMILY 43, PUTATIVE (AFU_ORTHOLOGUE AFUA_3G01660)-RELATED"/>
    <property type="match status" value="1"/>
</dbReference>
<proteinExistence type="predicted"/>
<evidence type="ECO:0000256" key="3">
    <source>
        <dbReference type="SAM" id="SignalP"/>
    </source>
</evidence>
<evidence type="ECO:0000313" key="5">
    <source>
        <dbReference type="Proteomes" id="UP000725002"/>
    </source>
</evidence>
<dbReference type="PANTHER" id="PTHR43817">
    <property type="entry name" value="GLYCOSYL HYDROLASE"/>
    <property type="match status" value="1"/>
</dbReference>
<reference evidence="4" key="2">
    <citation type="journal article" date="2021" name="PeerJ">
        <title>Extensive microbial diversity within the chicken gut microbiome revealed by metagenomics and culture.</title>
        <authorList>
            <person name="Gilroy R."/>
            <person name="Ravi A."/>
            <person name="Getino M."/>
            <person name="Pursley I."/>
            <person name="Horton D.L."/>
            <person name="Alikhan N.F."/>
            <person name="Baker D."/>
            <person name="Gharbi K."/>
            <person name="Hall N."/>
            <person name="Watson M."/>
            <person name="Adriaenssens E.M."/>
            <person name="Foster-Nyarko E."/>
            <person name="Jarju S."/>
            <person name="Secka A."/>
            <person name="Antonio M."/>
            <person name="Oren A."/>
            <person name="Chaudhuri R.R."/>
            <person name="La Ragione R."/>
            <person name="Hildebrand F."/>
            <person name="Pallen M.J."/>
        </authorList>
    </citation>
    <scope>NUCLEOTIDE SEQUENCE</scope>
    <source>
        <strain evidence="4">G3-8215</strain>
    </source>
</reference>
<keyword evidence="1 3" id="KW-0732">Signal</keyword>
<dbReference type="NCBIfam" id="NF045579">
    <property type="entry name" value="rhamnoside_JR"/>
    <property type="match status" value="1"/>
</dbReference>
<dbReference type="GO" id="GO:0016787">
    <property type="term" value="F:hydrolase activity"/>
    <property type="evidence" value="ECO:0007669"/>
    <property type="project" value="UniProtKB-KW"/>
</dbReference>
<sequence>MKTNLYPAIFSCAACLGILAPVSAASAPLCDVKTAECLQQGFREIPDSIQTAVYWYWISDNISKDGVIKDLHAMKDAGINRAFLGSMGVDGVPYGDVKFLSDEWWDITRAALKTASDLGIEIGIFNSPGWSQSGGPWVKPEQAMRYVRTDTLTVTGDGTVRKIGLKAPSDDASLFRVLAYPAVSGRSRTWTLEKEEGRPLEALLDSVGFPVRSLSVKAFSPIRTQCELETVSGEVQEPAASFLFDRSNPALNVGFTPYAPTVISMPGLNSGRFLFSTGNEGSGKIEVTLSEIPQVERYAEKTLAKMFQYPLPMWDEYMWKTPDNSGYAAGVIRMSEIQDITDQVQDNAVVWSVPEGKWCIMAAYMVPTGVTNSPAVPEATGLEVDKMSKEHVRAHFDAYIGKILERIPERDRKTFKVVVQDSYETGGTNWTDDMEEAFKTEYGYDPVPFLPVFQGSVVGSEDMSERFLWDLRRLVADRVAYDYVGGLREVCHEHGLETWLENYGHWGFPGEFLMYGGQSDQISGEFWSEGTLGDIENRAASSCGHIYGKRQIWAESCTSGGPAFSRYPRLMKQRVDRFFTEGINSTLLHLYIQQPDDRKPGLDAWFGNEFNRNNTWFGYMDLFTSYLKRCNFMLQQGRYVADVAYFIGEDAPKMTGACNPPLPFGYSFDYINAEVLMKHSRVENGRLVLDSGMEYRILVLPDQETMRPELLGKIKSLVAGGLVITGPAPVRSPSMEDYPVADAKVRDMAAEMWGGSSSPRDFGKGKVYPSGTSLETIFKDMEVAPDFSLARGQGDILFIHRTLDENGTAPDAGEIWFVSNQRDGENHIDMSFRVSGMVPQFWNPVTGECVPAGYTARDGRIHVHADLEPLESVFVVFGKDKGPDHIYGTEDVMPVHTPWEVTFNQDAEFCADGKDTSGAFSVEYDFPEDWSLSDDERIKYYSGTAVYRTDVEVEKKAGCRYVLDLGKVMVMAKVKVNGKYAGGVWTDPYSLDVTDFIRDGRNKIEISVANNWMNRLVKDASMPEDERRTWTNINPYGPDSPLQPSGLIGPVVLRPYSVTPLK</sequence>
<dbReference type="InterPro" id="IPR008979">
    <property type="entry name" value="Galactose-bd-like_sf"/>
</dbReference>
<dbReference type="SUPFAM" id="SSF49785">
    <property type="entry name" value="Galactose-binding domain-like"/>
    <property type="match status" value="1"/>
</dbReference>
<keyword evidence="2 4" id="KW-0378">Hydrolase</keyword>